<dbReference type="PANTHER" id="PTHR33085:SF145">
    <property type="entry name" value="OS05G0302200 PROTEIN"/>
    <property type="match status" value="1"/>
</dbReference>
<dbReference type="PANTHER" id="PTHR33085">
    <property type="entry name" value="OS12G0113100 PROTEIN-RELATED"/>
    <property type="match status" value="1"/>
</dbReference>
<evidence type="ECO:0008006" key="3">
    <source>
        <dbReference type="Google" id="ProtNLM"/>
    </source>
</evidence>
<dbReference type="Pfam" id="PF07893">
    <property type="entry name" value="DUF1668"/>
    <property type="match status" value="1"/>
</dbReference>
<dbReference type="OrthoDB" id="677695at2759"/>
<protein>
    <recommendedName>
        <fullName evidence="3">F-box/kelch-repeat protein</fullName>
    </recommendedName>
</protein>
<comment type="caution">
    <text evidence="1">The sequence shown here is derived from an EMBL/GenBank/DDBJ whole genome shotgun (WGS) entry which is preliminary data.</text>
</comment>
<reference evidence="2" key="1">
    <citation type="journal article" date="2019" name="Nat. Commun.">
        <title>The genome of broomcorn millet.</title>
        <authorList>
            <person name="Zou C."/>
            <person name="Miki D."/>
            <person name="Li D."/>
            <person name="Tang Q."/>
            <person name="Xiao L."/>
            <person name="Rajput S."/>
            <person name="Deng P."/>
            <person name="Jia W."/>
            <person name="Huang R."/>
            <person name="Zhang M."/>
            <person name="Sun Y."/>
            <person name="Hu J."/>
            <person name="Fu X."/>
            <person name="Schnable P.S."/>
            <person name="Li F."/>
            <person name="Zhang H."/>
            <person name="Feng B."/>
            <person name="Zhu X."/>
            <person name="Liu R."/>
            <person name="Schnable J.C."/>
            <person name="Zhu J.-K."/>
            <person name="Zhang H."/>
        </authorList>
    </citation>
    <scope>NUCLEOTIDE SEQUENCE [LARGE SCALE GENOMIC DNA]</scope>
</reference>
<accession>A0A3L6RLQ8</accession>
<dbReference type="Proteomes" id="UP000275267">
    <property type="component" value="Unassembled WGS sequence"/>
</dbReference>
<evidence type="ECO:0000313" key="2">
    <source>
        <dbReference type="Proteomes" id="UP000275267"/>
    </source>
</evidence>
<gene>
    <name evidence="1" type="ORF">C2845_PM13G01920</name>
</gene>
<sequence>MNFRRFLYMVANDGVDRSYSLRRIDTSRFFFRASTEGTPTHLDSDGAGAALPSAMQDGGRLPRPLINLRPPHLQHTPGKIGFVLFKNRGGGGGGARGGHDKVVAMDNAARSFICDPVLPPAARALPSLSSPKFAPFSLTVGDSLYLMDAVPKPPNGCGMHSFEVLSNDDDPDNFKCKGWHWSPLDHPPHVYDYFPSWIDSYAVVAGTGIAVSNNASTQTFRFDMADRTWSKAGDWVLPFTRLGDYVPEHKLWFGISSVEDGHRFCAANLVGLPDSGEMSPPVVHGLWKEYAEPPPEWSVAEAYAVHLGSSRFCIVRFFSIGEIRVETYETYMVEEEYQAVVTGVEVQRCGDELRVVKHKSERYKLAFDVDYRVLC</sequence>
<dbReference type="EMBL" id="PQIB02000008">
    <property type="protein sequence ID" value="RLN05480.1"/>
    <property type="molecule type" value="Genomic_DNA"/>
</dbReference>
<dbReference type="AlphaFoldDB" id="A0A3L6RLQ8"/>
<organism evidence="1 2">
    <name type="scientific">Panicum miliaceum</name>
    <name type="common">Proso millet</name>
    <name type="synonym">Broomcorn millet</name>
    <dbReference type="NCBI Taxonomy" id="4540"/>
    <lineage>
        <taxon>Eukaryota</taxon>
        <taxon>Viridiplantae</taxon>
        <taxon>Streptophyta</taxon>
        <taxon>Embryophyta</taxon>
        <taxon>Tracheophyta</taxon>
        <taxon>Spermatophyta</taxon>
        <taxon>Magnoliopsida</taxon>
        <taxon>Liliopsida</taxon>
        <taxon>Poales</taxon>
        <taxon>Poaceae</taxon>
        <taxon>PACMAD clade</taxon>
        <taxon>Panicoideae</taxon>
        <taxon>Panicodae</taxon>
        <taxon>Paniceae</taxon>
        <taxon>Panicinae</taxon>
        <taxon>Panicum</taxon>
        <taxon>Panicum sect. Panicum</taxon>
    </lineage>
</organism>
<keyword evidence="2" id="KW-1185">Reference proteome</keyword>
<name>A0A3L6RLQ8_PANMI</name>
<dbReference type="InterPro" id="IPR012871">
    <property type="entry name" value="DUF1668_ORYSA"/>
</dbReference>
<evidence type="ECO:0000313" key="1">
    <source>
        <dbReference type="EMBL" id="RLN05480.1"/>
    </source>
</evidence>
<proteinExistence type="predicted"/>